<dbReference type="AlphaFoldDB" id="A0A0E0BSE7"/>
<evidence type="ECO:0000256" key="1">
    <source>
        <dbReference type="ARBA" id="ARBA00005254"/>
    </source>
</evidence>
<dbReference type="STRING" id="40148.A0A0E0BSE7"/>
<reference evidence="3" key="1">
    <citation type="submission" date="2015-04" db="UniProtKB">
        <authorList>
            <consortium name="EnsemblPlants"/>
        </authorList>
    </citation>
    <scope>IDENTIFICATION</scope>
</reference>
<dbReference type="Gene3D" id="3.90.226.10">
    <property type="entry name" value="2-enoyl-CoA Hydratase, Chain A, domain 1"/>
    <property type="match status" value="1"/>
</dbReference>
<reference evidence="3" key="2">
    <citation type="submission" date="2018-05" db="EMBL/GenBank/DDBJ databases">
        <title>OgluRS3 (Oryza glumaepatula Reference Sequence Version 3).</title>
        <authorList>
            <person name="Zhang J."/>
            <person name="Kudrna D."/>
            <person name="Lee S."/>
            <person name="Talag J."/>
            <person name="Welchert J."/>
            <person name="Wing R.A."/>
        </authorList>
    </citation>
    <scope>NUCLEOTIDE SEQUENCE [LARGE SCALE GENOMIC DNA]</scope>
</reference>
<evidence type="ECO:0000256" key="2">
    <source>
        <dbReference type="SAM" id="MobiDB-lite"/>
    </source>
</evidence>
<feature type="region of interest" description="Disordered" evidence="2">
    <location>
        <begin position="1"/>
        <end position="32"/>
    </location>
</feature>
<evidence type="ECO:0000313" key="3">
    <source>
        <dbReference type="EnsemblPlants" id="OGLUM12G12650.1"/>
    </source>
</evidence>
<dbReference type="Proteomes" id="UP000026961">
    <property type="component" value="Chromosome 12"/>
</dbReference>
<comment type="similarity">
    <text evidence="1">Belongs to the enoyl-CoA hydratase/isomerase family.</text>
</comment>
<dbReference type="Gramene" id="OGLUM12G12650.1">
    <property type="protein sequence ID" value="OGLUM12G12650.1"/>
    <property type="gene ID" value="OGLUM12G12650"/>
</dbReference>
<dbReference type="SUPFAM" id="SSF52096">
    <property type="entry name" value="ClpP/crotonase"/>
    <property type="match status" value="1"/>
</dbReference>
<protein>
    <submittedName>
        <fullName evidence="3">Uncharacterized protein</fullName>
    </submittedName>
</protein>
<dbReference type="eggNOG" id="KOG1681">
    <property type="taxonomic scope" value="Eukaryota"/>
</dbReference>
<organism evidence="3">
    <name type="scientific">Oryza glumipatula</name>
    <dbReference type="NCBI Taxonomy" id="40148"/>
    <lineage>
        <taxon>Eukaryota</taxon>
        <taxon>Viridiplantae</taxon>
        <taxon>Streptophyta</taxon>
        <taxon>Embryophyta</taxon>
        <taxon>Tracheophyta</taxon>
        <taxon>Spermatophyta</taxon>
        <taxon>Magnoliopsida</taxon>
        <taxon>Liliopsida</taxon>
        <taxon>Poales</taxon>
        <taxon>Poaceae</taxon>
        <taxon>BOP clade</taxon>
        <taxon>Oryzoideae</taxon>
        <taxon>Oryzeae</taxon>
        <taxon>Oryzinae</taxon>
        <taxon>Oryza</taxon>
    </lineage>
</organism>
<dbReference type="HOGENOM" id="CLU_1417162_0_0_1"/>
<evidence type="ECO:0000313" key="4">
    <source>
        <dbReference type="Proteomes" id="UP000026961"/>
    </source>
</evidence>
<dbReference type="EnsemblPlants" id="OGLUM12G12650.1">
    <property type="protein sequence ID" value="OGLUM12G12650.1"/>
    <property type="gene ID" value="OGLUM12G12650"/>
</dbReference>
<keyword evidence="4" id="KW-1185">Reference proteome</keyword>
<name>A0A0E0BSE7_9ORYZ</name>
<dbReference type="InterPro" id="IPR029045">
    <property type="entry name" value="ClpP/crotonase-like_dom_sf"/>
</dbReference>
<dbReference type="GO" id="GO:0051750">
    <property type="term" value="F:delta(3,5)-delta(2,4)-dienoyl-CoA isomerase activity"/>
    <property type="evidence" value="ECO:0007669"/>
    <property type="project" value="TreeGrafter"/>
</dbReference>
<dbReference type="PANTHER" id="PTHR43149">
    <property type="entry name" value="ENOYL-COA HYDRATASE"/>
    <property type="match status" value="1"/>
</dbReference>
<proteinExistence type="inferred from homology"/>
<accession>A0A0E0BSE7</accession>
<dbReference type="PANTHER" id="PTHR43149:SF1">
    <property type="entry name" value="DELTA(3,5)-DELTA(2,4)-DIENOYL-COA ISOMERASE, MITOCHONDRIAL"/>
    <property type="match status" value="1"/>
</dbReference>
<sequence length="192" mass="20102">MDPTCHSPPPFLLPPPLSNPLSRRAAPPPLPPSLATLGGRLGGNGALLEAELRRGFKTLAVTPPDPSAVVYKVRLNRSAQLNALSPDAFAEIPRAMALLDRILAAHAVVLSAAGPHCPGNPAMAPSSPGAATPRPRPVALTAIERCRKLVVAAVHGGGVEVVAACAVLEKSRRRWRWNRTKEGRPMTGGEAI</sequence>
<dbReference type="InterPro" id="IPR045002">
    <property type="entry name" value="Ech1-like"/>
</dbReference>
<dbReference type="GO" id="GO:0005777">
    <property type="term" value="C:peroxisome"/>
    <property type="evidence" value="ECO:0007669"/>
    <property type="project" value="TreeGrafter"/>
</dbReference>
<feature type="compositionally biased region" description="Pro residues" evidence="2">
    <location>
        <begin position="1"/>
        <end position="18"/>
    </location>
</feature>